<protein>
    <recommendedName>
        <fullName evidence="3">TraB family protein</fullName>
    </recommendedName>
</protein>
<dbReference type="EMBL" id="FRAV01000008">
    <property type="protein sequence ID" value="SHK83123.1"/>
    <property type="molecule type" value="Genomic_DNA"/>
</dbReference>
<gene>
    <name evidence="1" type="ORF">SAMN05444267_100891</name>
</gene>
<dbReference type="AlphaFoldDB" id="A0A1M6VNP3"/>
<sequence length="288" mass="33831">MKCLYRNSIMKSIKITIFLVCFFNFIYSQNREVLILGTAHYSNIKSDSITSVQKQKELREILDAIKKFNPQQILVERPSVQDSIFNMAFEYAKKGQKLPKDINWLLNNEIYQLGIKLAVELKLPQSVQGIDWRLPDLNSNDNDFKSDIEKNYFFYAKSVLSPNIKYKADNAYSESIAAIHHQFEKYYGIEKNISLKEMYLTLNDRKNIEKLYLANRLSELYLDTKFGAERTEIGSFRDYKTLRGALNTIKPDAKRILIIYGAGHTYMLRQLFMFSGQFKLREIDEFLR</sequence>
<evidence type="ECO:0000313" key="2">
    <source>
        <dbReference type="Proteomes" id="UP000184364"/>
    </source>
</evidence>
<accession>A0A1M6VNP3</accession>
<reference evidence="2" key="1">
    <citation type="submission" date="2016-11" db="EMBL/GenBank/DDBJ databases">
        <authorList>
            <person name="Varghese N."/>
            <person name="Submissions S."/>
        </authorList>
    </citation>
    <scope>NUCLEOTIDE SEQUENCE [LARGE SCALE GENOMIC DNA]</scope>
    <source>
        <strain evidence="2">DSM 26899</strain>
    </source>
</reference>
<dbReference type="STRING" id="1302687.SAMN05444267_100891"/>
<evidence type="ECO:0008006" key="3">
    <source>
        <dbReference type="Google" id="ProtNLM"/>
    </source>
</evidence>
<organism evidence="1 2">
    <name type="scientific">Chryseobacterium polytrichastri</name>
    <dbReference type="NCBI Taxonomy" id="1302687"/>
    <lineage>
        <taxon>Bacteria</taxon>
        <taxon>Pseudomonadati</taxon>
        <taxon>Bacteroidota</taxon>
        <taxon>Flavobacteriia</taxon>
        <taxon>Flavobacteriales</taxon>
        <taxon>Weeksellaceae</taxon>
        <taxon>Chryseobacterium group</taxon>
        <taxon>Chryseobacterium</taxon>
    </lineage>
</organism>
<dbReference type="Proteomes" id="UP000184364">
    <property type="component" value="Unassembled WGS sequence"/>
</dbReference>
<evidence type="ECO:0000313" key="1">
    <source>
        <dbReference type="EMBL" id="SHK83123.1"/>
    </source>
</evidence>
<proteinExistence type="predicted"/>
<dbReference type="Pfam" id="PF18950">
    <property type="entry name" value="DUF5694"/>
    <property type="match status" value="1"/>
</dbReference>
<name>A0A1M6VNP3_9FLAO</name>
<dbReference type="InterPro" id="IPR043749">
    <property type="entry name" value="DUF5694"/>
</dbReference>
<keyword evidence="2" id="KW-1185">Reference proteome</keyword>